<organism evidence="1 2">
    <name type="scientific">Sorangium cellulosum</name>
    <name type="common">Polyangium cellulosum</name>
    <dbReference type="NCBI Taxonomy" id="56"/>
    <lineage>
        <taxon>Bacteria</taxon>
        <taxon>Pseudomonadati</taxon>
        <taxon>Myxococcota</taxon>
        <taxon>Polyangia</taxon>
        <taxon>Polyangiales</taxon>
        <taxon>Polyangiaceae</taxon>
        <taxon>Sorangium</taxon>
    </lineage>
</organism>
<reference evidence="1 2" key="1">
    <citation type="submission" date="2015-09" db="EMBL/GenBank/DDBJ databases">
        <title>Sorangium comparison.</title>
        <authorList>
            <person name="Zaburannyi N."/>
            <person name="Bunk B."/>
            <person name="Overmann J."/>
            <person name="Mueller R."/>
        </authorList>
    </citation>
    <scope>NUCLEOTIDE SEQUENCE [LARGE SCALE GENOMIC DNA]</scope>
    <source>
        <strain evidence="1 2">So ceGT47</strain>
    </source>
</reference>
<dbReference type="PANTHER" id="PTHR37946:SF1">
    <property type="entry name" value="SLL1969 PROTEIN"/>
    <property type="match status" value="1"/>
</dbReference>
<dbReference type="GO" id="GO:0004806">
    <property type="term" value="F:triacylglycerol lipase activity"/>
    <property type="evidence" value="ECO:0007669"/>
    <property type="project" value="UniProtKB-EC"/>
</dbReference>
<keyword evidence="1" id="KW-0378">Hydrolase</keyword>
<dbReference type="InterPro" id="IPR029058">
    <property type="entry name" value="AB_hydrolase_fold"/>
</dbReference>
<accession>A0A4P2Q027</accession>
<dbReference type="SUPFAM" id="SSF53474">
    <property type="entry name" value="alpha/beta-Hydrolases"/>
    <property type="match status" value="1"/>
</dbReference>
<gene>
    <name evidence="1" type="ORF">SOCEGT47_029830</name>
</gene>
<dbReference type="PANTHER" id="PTHR37946">
    <property type="entry name" value="SLL1969 PROTEIN"/>
    <property type="match status" value="1"/>
</dbReference>
<dbReference type="EC" id="3.1.1.3" evidence="1"/>
<sequence length="197" mass="21810">MSETPVVLVHGIWDSAARLDRLRAGLEARGVRRARAFDLAPNDGRGRIERLAEQLDGIVEAVLAETSARALDVVGFSMGALVSRYYIQRGRGRARVRRFVSISGPHQGTLNALWLPYEGVRQMRPGSPLLRDLASDTDPWGPVEVHALYTPYDVMIVPARSSILPGARTTRAVPVALHRWMLSDRRVLDAIAEILAR</sequence>
<dbReference type="OrthoDB" id="9770427at2"/>
<dbReference type="RefSeq" id="WP_129347635.1">
    <property type="nucleotide sequence ID" value="NZ_CP012670.1"/>
</dbReference>
<dbReference type="Gene3D" id="3.40.50.1820">
    <property type="entry name" value="alpha/beta hydrolase"/>
    <property type="match status" value="1"/>
</dbReference>
<dbReference type="Proteomes" id="UP000295781">
    <property type="component" value="Chromosome"/>
</dbReference>
<name>A0A4P2Q027_SORCE</name>
<evidence type="ECO:0000313" key="1">
    <source>
        <dbReference type="EMBL" id="AUX22480.1"/>
    </source>
</evidence>
<dbReference type="AlphaFoldDB" id="A0A4P2Q027"/>
<dbReference type="EMBL" id="CP012670">
    <property type="protein sequence ID" value="AUX22480.1"/>
    <property type="molecule type" value="Genomic_DNA"/>
</dbReference>
<dbReference type="Pfam" id="PF02089">
    <property type="entry name" value="Palm_thioest"/>
    <property type="match status" value="1"/>
</dbReference>
<protein>
    <submittedName>
        <fullName evidence="1">Lipase</fullName>
        <ecNumber evidence="1">3.1.1.3</ecNumber>
    </submittedName>
</protein>
<evidence type="ECO:0000313" key="2">
    <source>
        <dbReference type="Proteomes" id="UP000295781"/>
    </source>
</evidence>
<proteinExistence type="predicted"/>